<comment type="caution">
    <text evidence="1">The sequence shown here is derived from an EMBL/GenBank/DDBJ whole genome shotgun (WGS) entry which is preliminary data.</text>
</comment>
<sequence length="83" mass="9369">KVQVHHKEPHTRLVKNLEENNKAWISTAGIITRNMAEEKDNVPLKTDGVADESIPLMVIPSKVWTQPYGTDLYDWVATEVLGT</sequence>
<dbReference type="Proteomes" id="UP001341840">
    <property type="component" value="Unassembled WGS sequence"/>
</dbReference>
<reference evidence="1 2" key="1">
    <citation type="journal article" date="2023" name="Plants (Basel)">
        <title>Bridging the Gap: Combining Genomics and Transcriptomics Approaches to Understand Stylosanthes scabra, an Orphan Legume from the Brazilian Caatinga.</title>
        <authorList>
            <person name="Ferreira-Neto J.R.C."/>
            <person name="da Silva M.D."/>
            <person name="Binneck E."/>
            <person name="de Melo N.F."/>
            <person name="da Silva R.H."/>
            <person name="de Melo A.L.T.M."/>
            <person name="Pandolfi V."/>
            <person name="Bustamante F.O."/>
            <person name="Brasileiro-Vidal A.C."/>
            <person name="Benko-Iseppon A.M."/>
        </authorList>
    </citation>
    <scope>NUCLEOTIDE SEQUENCE [LARGE SCALE GENOMIC DNA]</scope>
    <source>
        <tissue evidence="1">Leaves</tissue>
    </source>
</reference>
<protein>
    <submittedName>
        <fullName evidence="1">Uncharacterized protein</fullName>
    </submittedName>
</protein>
<feature type="non-terminal residue" evidence="1">
    <location>
        <position position="1"/>
    </location>
</feature>
<proteinExistence type="predicted"/>
<dbReference type="EMBL" id="JASCZI010152888">
    <property type="protein sequence ID" value="MED6176800.1"/>
    <property type="molecule type" value="Genomic_DNA"/>
</dbReference>
<gene>
    <name evidence="1" type="ORF">PIB30_091774</name>
</gene>
<name>A0ABU6VVL6_9FABA</name>
<keyword evidence="2" id="KW-1185">Reference proteome</keyword>
<accession>A0ABU6VVL6</accession>
<evidence type="ECO:0000313" key="2">
    <source>
        <dbReference type="Proteomes" id="UP001341840"/>
    </source>
</evidence>
<organism evidence="1 2">
    <name type="scientific">Stylosanthes scabra</name>
    <dbReference type="NCBI Taxonomy" id="79078"/>
    <lineage>
        <taxon>Eukaryota</taxon>
        <taxon>Viridiplantae</taxon>
        <taxon>Streptophyta</taxon>
        <taxon>Embryophyta</taxon>
        <taxon>Tracheophyta</taxon>
        <taxon>Spermatophyta</taxon>
        <taxon>Magnoliopsida</taxon>
        <taxon>eudicotyledons</taxon>
        <taxon>Gunneridae</taxon>
        <taxon>Pentapetalae</taxon>
        <taxon>rosids</taxon>
        <taxon>fabids</taxon>
        <taxon>Fabales</taxon>
        <taxon>Fabaceae</taxon>
        <taxon>Papilionoideae</taxon>
        <taxon>50 kb inversion clade</taxon>
        <taxon>dalbergioids sensu lato</taxon>
        <taxon>Dalbergieae</taxon>
        <taxon>Pterocarpus clade</taxon>
        <taxon>Stylosanthes</taxon>
    </lineage>
</organism>
<evidence type="ECO:0000313" key="1">
    <source>
        <dbReference type="EMBL" id="MED6176800.1"/>
    </source>
</evidence>